<evidence type="ECO:0000313" key="3">
    <source>
        <dbReference type="Proteomes" id="UP000692954"/>
    </source>
</evidence>
<name>A0A8S1N7F6_9CILI</name>
<protein>
    <recommendedName>
        <fullName evidence="4">Transmembrane protein</fullName>
    </recommendedName>
</protein>
<keyword evidence="3" id="KW-1185">Reference proteome</keyword>
<keyword evidence="1" id="KW-1133">Transmembrane helix</keyword>
<gene>
    <name evidence="2" type="ORF">PSON_ATCC_30995.1.T0500321</name>
</gene>
<evidence type="ECO:0000256" key="1">
    <source>
        <dbReference type="SAM" id="Phobius"/>
    </source>
</evidence>
<dbReference type="EMBL" id="CAJJDN010000050">
    <property type="protein sequence ID" value="CAD8087049.1"/>
    <property type="molecule type" value="Genomic_DNA"/>
</dbReference>
<feature type="transmembrane region" description="Helical" evidence="1">
    <location>
        <begin position="69"/>
        <end position="85"/>
    </location>
</feature>
<comment type="caution">
    <text evidence="2">The sequence shown here is derived from an EMBL/GenBank/DDBJ whole genome shotgun (WGS) entry which is preliminary data.</text>
</comment>
<keyword evidence="1" id="KW-0472">Membrane</keyword>
<feature type="transmembrane region" description="Helical" evidence="1">
    <location>
        <begin position="92"/>
        <end position="114"/>
    </location>
</feature>
<organism evidence="2 3">
    <name type="scientific">Paramecium sonneborni</name>
    <dbReference type="NCBI Taxonomy" id="65129"/>
    <lineage>
        <taxon>Eukaryota</taxon>
        <taxon>Sar</taxon>
        <taxon>Alveolata</taxon>
        <taxon>Ciliophora</taxon>
        <taxon>Intramacronucleata</taxon>
        <taxon>Oligohymenophorea</taxon>
        <taxon>Peniculida</taxon>
        <taxon>Parameciidae</taxon>
        <taxon>Paramecium</taxon>
    </lineage>
</organism>
<feature type="transmembrane region" description="Helical" evidence="1">
    <location>
        <begin position="126"/>
        <end position="145"/>
    </location>
</feature>
<reference evidence="2" key="1">
    <citation type="submission" date="2021-01" db="EMBL/GenBank/DDBJ databases">
        <authorList>
            <consortium name="Genoscope - CEA"/>
            <person name="William W."/>
        </authorList>
    </citation>
    <scope>NUCLEOTIDE SEQUENCE</scope>
</reference>
<evidence type="ECO:0008006" key="4">
    <source>
        <dbReference type="Google" id="ProtNLM"/>
    </source>
</evidence>
<evidence type="ECO:0000313" key="2">
    <source>
        <dbReference type="EMBL" id="CAD8087049.1"/>
    </source>
</evidence>
<dbReference type="AlphaFoldDB" id="A0A8S1N7F6"/>
<proteinExistence type="predicted"/>
<dbReference type="Proteomes" id="UP000692954">
    <property type="component" value="Unassembled WGS sequence"/>
</dbReference>
<sequence>MYRSCQTAPKYIRTNIACQQYFQNCTFDVEGSLRFKTQCNDVTIKESCIIQYNIFIYKMQDHYDFGMNSYMYIIYIKFYKIFLYFKGCENSNYYLFLQFQIILFLFIGGCMSISDDSNYDFEESCQIDTNIINVFGLVNLCIIYISKCSF</sequence>
<keyword evidence="1" id="KW-0812">Transmembrane</keyword>
<accession>A0A8S1N7F6</accession>